<comment type="caution">
    <text evidence="2">The sequence shown here is derived from an EMBL/GenBank/DDBJ whole genome shotgun (WGS) entry which is preliminary data.</text>
</comment>
<keyword evidence="1" id="KW-0812">Transmembrane</keyword>
<dbReference type="AlphaFoldDB" id="A0A369VYX4"/>
<name>A0A369VYX4_9SPHN</name>
<gene>
    <name evidence="2" type="ORF">DVW87_13990</name>
</gene>
<organism evidence="2 3">
    <name type="scientific">Sphingomonas aracearum</name>
    <dbReference type="NCBI Taxonomy" id="2283317"/>
    <lineage>
        <taxon>Bacteria</taxon>
        <taxon>Pseudomonadati</taxon>
        <taxon>Pseudomonadota</taxon>
        <taxon>Alphaproteobacteria</taxon>
        <taxon>Sphingomonadales</taxon>
        <taxon>Sphingomonadaceae</taxon>
        <taxon>Sphingomonas</taxon>
    </lineage>
</organism>
<keyword evidence="1" id="KW-0472">Membrane</keyword>
<reference evidence="2 3" key="1">
    <citation type="submission" date="2018-07" db="EMBL/GenBank/DDBJ databases">
        <title>a novel species of Sphingomonas isolated from the rhizosphere soil of Araceae plant.</title>
        <authorList>
            <person name="Zhiyong W."/>
            <person name="Qinglan Z."/>
            <person name="Zhiwei F."/>
            <person name="Ding X."/>
            <person name="Gejiao W."/>
            <person name="Shixue Z."/>
        </authorList>
    </citation>
    <scope>NUCLEOTIDE SEQUENCE [LARGE SCALE GENOMIC DNA]</scope>
    <source>
        <strain evidence="2 3">WZY 27</strain>
    </source>
</reference>
<feature type="transmembrane region" description="Helical" evidence="1">
    <location>
        <begin position="44"/>
        <end position="63"/>
    </location>
</feature>
<evidence type="ECO:0000313" key="3">
    <source>
        <dbReference type="Proteomes" id="UP000253918"/>
    </source>
</evidence>
<feature type="transmembrane region" description="Helical" evidence="1">
    <location>
        <begin position="12"/>
        <end position="32"/>
    </location>
</feature>
<protein>
    <submittedName>
        <fullName evidence="2">Uncharacterized protein</fullName>
    </submittedName>
</protein>
<keyword evidence="1" id="KW-1133">Transmembrane helix</keyword>
<dbReference type="Proteomes" id="UP000253918">
    <property type="component" value="Unassembled WGS sequence"/>
</dbReference>
<proteinExistence type="predicted"/>
<evidence type="ECO:0000313" key="2">
    <source>
        <dbReference type="EMBL" id="RDE05021.1"/>
    </source>
</evidence>
<keyword evidence="3" id="KW-1185">Reference proteome</keyword>
<accession>A0A369VYX4</accession>
<evidence type="ECO:0000256" key="1">
    <source>
        <dbReference type="SAM" id="Phobius"/>
    </source>
</evidence>
<dbReference type="EMBL" id="QQNB01000003">
    <property type="protein sequence ID" value="RDE05021.1"/>
    <property type="molecule type" value="Genomic_DNA"/>
</dbReference>
<dbReference type="OrthoDB" id="7474595at2"/>
<sequence length="117" mass="12748">MPKFLHEFLEAALALLGSLLPAGLGAIVSMLYDMPATWAKRVTQLWIGIVVSYFVQRAIGAIYPLHPFVLQALSFWLGMIAFKAAPSFVSGCATAAGELPTIVRDRLLAFLPSKEKK</sequence>
<dbReference type="RefSeq" id="WP_114688756.1">
    <property type="nucleotide sequence ID" value="NZ_QQNB01000003.1"/>
</dbReference>
<feature type="transmembrane region" description="Helical" evidence="1">
    <location>
        <begin position="75"/>
        <end position="96"/>
    </location>
</feature>